<evidence type="ECO:0000256" key="12">
    <source>
        <dbReference type="ARBA" id="ARBA00023180"/>
    </source>
</evidence>
<evidence type="ECO:0000256" key="2">
    <source>
        <dbReference type="ARBA" id="ARBA00004922"/>
    </source>
</evidence>
<accession>F7BIY0</accession>
<dbReference type="AlphaFoldDB" id="F7BIY0"/>
<keyword evidence="11 13" id="KW-0472">Membrane</keyword>
<keyword evidence="7 13" id="KW-0735">Signal-anchor</keyword>
<evidence type="ECO:0000313" key="15">
    <source>
        <dbReference type="Proteomes" id="UP000002279"/>
    </source>
</evidence>
<dbReference type="GO" id="GO:0008499">
    <property type="term" value="F:N-acetyl-beta-D-glucosaminide beta-(1,3)-galactosyltransferase activity"/>
    <property type="evidence" value="ECO:0000318"/>
    <property type="project" value="GO_Central"/>
</dbReference>
<keyword evidence="15" id="KW-1185">Reference proteome</keyword>
<evidence type="ECO:0000256" key="13">
    <source>
        <dbReference type="RuleBase" id="RU363063"/>
    </source>
</evidence>
<reference evidence="14" key="1">
    <citation type="submission" date="2025-08" db="UniProtKB">
        <authorList>
            <consortium name="Ensembl"/>
        </authorList>
    </citation>
    <scope>IDENTIFICATION</scope>
    <source>
        <strain evidence="14">Glennie</strain>
    </source>
</reference>
<evidence type="ECO:0000256" key="7">
    <source>
        <dbReference type="ARBA" id="ARBA00022968"/>
    </source>
</evidence>
<sequence length="311" mass="36314">FVESLTRCLYFSQVCLLTGTICFGMTYFFFIEMPDYVSIATHFLMNEEDKCKDKNPFLILLICTKASEKEQRDSIRKTWGNESLVAGYLVVRLFMLGNHDPIYTPGIQNESKEYHDIIQQNFLDTYNNLTLKVTMGMEWVTTYCPHANFVMKTDTDMFVNTEYLIQKLLVTISPTRLFFTGCVMRNHKPIRNKQSKWYMPVEVYPQDRYPDFCSGTGYVFSASIAEKILNASLSIKYLHLEDVYVGLCLHRNKIPVASPPGFSLFNTYRVSFTPCRYNNLITSHQVPPKLLITFWEQMQKDKKICLEKHMK</sequence>
<name>F7BIY0_ORNAN</name>
<dbReference type="PANTHER" id="PTHR11214">
    <property type="entry name" value="BETA-1,3-N-ACETYLGLUCOSAMINYLTRANSFERASE"/>
    <property type="match status" value="1"/>
</dbReference>
<proteinExistence type="inferred from homology"/>
<keyword evidence="5" id="KW-0808">Transferase</keyword>
<evidence type="ECO:0000256" key="3">
    <source>
        <dbReference type="ARBA" id="ARBA00008661"/>
    </source>
</evidence>
<dbReference type="InterPro" id="IPR029044">
    <property type="entry name" value="Nucleotide-diphossugar_trans"/>
</dbReference>
<evidence type="ECO:0000313" key="14">
    <source>
        <dbReference type="Ensembl" id="ENSOANP00000018942.2"/>
    </source>
</evidence>
<keyword evidence="4 13" id="KW-0328">Glycosyltransferase</keyword>
<dbReference type="SUPFAM" id="SSF53448">
    <property type="entry name" value="Nucleotide-diphospho-sugar transferases"/>
    <property type="match status" value="1"/>
</dbReference>
<dbReference type="GO" id="GO:0006493">
    <property type="term" value="P:protein O-linked glycosylation"/>
    <property type="evidence" value="ECO:0000318"/>
    <property type="project" value="GO_Central"/>
</dbReference>
<dbReference type="GO" id="GO:0000139">
    <property type="term" value="C:Golgi membrane"/>
    <property type="evidence" value="ECO:0000318"/>
    <property type="project" value="GO_Central"/>
</dbReference>
<evidence type="ECO:0000256" key="8">
    <source>
        <dbReference type="ARBA" id="ARBA00022989"/>
    </source>
</evidence>
<evidence type="ECO:0000256" key="11">
    <source>
        <dbReference type="ARBA" id="ARBA00023136"/>
    </source>
</evidence>
<reference evidence="14" key="2">
    <citation type="submission" date="2025-09" db="UniProtKB">
        <authorList>
            <consortium name="Ensembl"/>
        </authorList>
    </citation>
    <scope>IDENTIFICATION</scope>
    <source>
        <strain evidence="14">Glennie</strain>
    </source>
</reference>
<dbReference type="Gene3D" id="3.90.550.50">
    <property type="match status" value="1"/>
</dbReference>
<keyword evidence="10" id="KW-0443">Lipid metabolism</keyword>
<feature type="transmembrane region" description="Helical" evidence="13">
    <location>
        <begin position="9"/>
        <end position="30"/>
    </location>
</feature>
<dbReference type="EC" id="2.4.1.-" evidence="13"/>
<keyword evidence="9 13" id="KW-0333">Golgi apparatus</keyword>
<keyword evidence="12" id="KW-0325">Glycoprotein</keyword>
<dbReference type="FunFam" id="3.90.550.50:FF:000001">
    <property type="entry name" value="Hexosyltransferase"/>
    <property type="match status" value="1"/>
</dbReference>
<dbReference type="STRING" id="9258.ENSOANP00000018942"/>
<dbReference type="InParanoid" id="F7BIY0"/>
<dbReference type="GO" id="GO:0006629">
    <property type="term" value="P:lipid metabolic process"/>
    <property type="evidence" value="ECO:0007669"/>
    <property type="project" value="UniProtKB-KW"/>
</dbReference>
<comment type="pathway">
    <text evidence="2">Protein modification; protein glycosylation.</text>
</comment>
<keyword evidence="6 13" id="KW-0812">Transmembrane</keyword>
<evidence type="ECO:0000256" key="10">
    <source>
        <dbReference type="ARBA" id="ARBA00023098"/>
    </source>
</evidence>
<comment type="subcellular location">
    <subcellularLocation>
        <location evidence="1 13">Golgi apparatus membrane</location>
        <topology evidence="1 13">Single-pass type II membrane protein</topology>
    </subcellularLocation>
</comment>
<keyword evidence="8 13" id="KW-1133">Transmembrane helix</keyword>
<organism evidence="14 15">
    <name type="scientific">Ornithorhynchus anatinus</name>
    <name type="common">Duckbill platypus</name>
    <dbReference type="NCBI Taxonomy" id="9258"/>
    <lineage>
        <taxon>Eukaryota</taxon>
        <taxon>Metazoa</taxon>
        <taxon>Chordata</taxon>
        <taxon>Craniata</taxon>
        <taxon>Vertebrata</taxon>
        <taxon>Euteleostomi</taxon>
        <taxon>Mammalia</taxon>
        <taxon>Monotremata</taxon>
        <taxon>Ornithorhynchidae</taxon>
        <taxon>Ornithorhynchus</taxon>
    </lineage>
</organism>
<dbReference type="GeneTree" id="ENSGT00940000155117"/>
<dbReference type="PANTHER" id="PTHR11214:SF217">
    <property type="entry name" value="HEXOSYLTRANSFERASE"/>
    <property type="match status" value="1"/>
</dbReference>
<dbReference type="Proteomes" id="UP000002279">
    <property type="component" value="Unplaced"/>
</dbReference>
<protein>
    <recommendedName>
        <fullName evidence="13">Hexosyltransferase</fullName>
        <ecNumber evidence="13">2.4.1.-</ecNumber>
    </recommendedName>
</protein>
<dbReference type="InterPro" id="IPR002659">
    <property type="entry name" value="Glyco_trans_31"/>
</dbReference>
<dbReference type="HOGENOM" id="CLU_036849_2_4_1"/>
<dbReference type="OMA" id="NELLIFW"/>
<evidence type="ECO:0000256" key="1">
    <source>
        <dbReference type="ARBA" id="ARBA00004323"/>
    </source>
</evidence>
<evidence type="ECO:0000256" key="9">
    <source>
        <dbReference type="ARBA" id="ARBA00023034"/>
    </source>
</evidence>
<dbReference type="eggNOG" id="KOG2287">
    <property type="taxonomic scope" value="Eukaryota"/>
</dbReference>
<evidence type="ECO:0000256" key="4">
    <source>
        <dbReference type="ARBA" id="ARBA00022676"/>
    </source>
</evidence>
<dbReference type="Pfam" id="PF01762">
    <property type="entry name" value="Galactosyl_T"/>
    <property type="match status" value="1"/>
</dbReference>
<evidence type="ECO:0000256" key="5">
    <source>
        <dbReference type="ARBA" id="ARBA00022679"/>
    </source>
</evidence>
<comment type="similarity">
    <text evidence="3 13">Belongs to the glycosyltransferase 31 family.</text>
</comment>
<dbReference type="Ensembl" id="ENSOANT00000018945.2">
    <property type="protein sequence ID" value="ENSOANP00000018942.2"/>
    <property type="gene ID" value="ENSOANG00000011956.3"/>
</dbReference>
<evidence type="ECO:0000256" key="6">
    <source>
        <dbReference type="ARBA" id="ARBA00022692"/>
    </source>
</evidence>